<evidence type="ECO:0000313" key="1">
    <source>
        <dbReference type="EMBL" id="QKD04912.1"/>
    </source>
</evidence>
<sequence>MRGGSKRMIRVANKSGFTDKEVAEYLKKRQRPTFHEAVEKIQCIHCGQSFNAAIASAGDHGLCDYCLHKD</sequence>
<reference evidence="1 2" key="1">
    <citation type="submission" date="2018-10" db="EMBL/GenBank/DDBJ databases">
        <authorList>
            <person name="Perry B.J."/>
            <person name="Sullivan J.T."/>
            <person name="Murphy R.J.T."/>
            <person name="Ramsay J.P."/>
            <person name="Ronson C.W."/>
        </authorList>
    </citation>
    <scope>NUCLEOTIDE SEQUENCE [LARGE SCALE GENOMIC DNA]</scope>
    <source>
        <strain evidence="1 2">R88b</strain>
    </source>
</reference>
<proteinExistence type="predicted"/>
<organism evidence="1 2">
    <name type="scientific">Mesorhizobium loti R88b</name>
    <dbReference type="NCBI Taxonomy" id="935548"/>
    <lineage>
        <taxon>Bacteria</taxon>
        <taxon>Pseudomonadati</taxon>
        <taxon>Pseudomonadota</taxon>
        <taxon>Alphaproteobacteria</taxon>
        <taxon>Hyphomicrobiales</taxon>
        <taxon>Phyllobacteriaceae</taxon>
        <taxon>Mesorhizobium</taxon>
    </lineage>
</organism>
<dbReference type="EMBL" id="CP033367">
    <property type="protein sequence ID" value="QKD04912.1"/>
    <property type="molecule type" value="Genomic_DNA"/>
</dbReference>
<accession>A0A6M7WRJ7</accession>
<dbReference type="AlphaFoldDB" id="A0A6M7WRJ7"/>
<protein>
    <submittedName>
        <fullName evidence="1">Uncharacterized protein</fullName>
    </submittedName>
</protein>
<evidence type="ECO:0000313" key="2">
    <source>
        <dbReference type="Proteomes" id="UP000503017"/>
    </source>
</evidence>
<name>A0A6M7WRJ7_RHILI</name>
<gene>
    <name evidence="1" type="ORF">EB235_28335</name>
</gene>
<dbReference type="Proteomes" id="UP000503017">
    <property type="component" value="Chromosome"/>
</dbReference>